<name>A0A1A8XCB7_PLAMA</name>
<evidence type="ECO:0000313" key="1">
    <source>
        <dbReference type="EMBL" id="SBT01502.1"/>
    </source>
</evidence>
<reference evidence="2" key="1">
    <citation type="submission" date="2016-05" db="EMBL/GenBank/DDBJ databases">
        <authorList>
            <person name="Naeem Raeece"/>
        </authorList>
    </citation>
    <scope>NUCLEOTIDE SEQUENCE [LARGE SCALE GENOMIC DNA]</scope>
</reference>
<organism evidence="1 2">
    <name type="scientific">Plasmodium malariae</name>
    <dbReference type="NCBI Taxonomy" id="5858"/>
    <lineage>
        <taxon>Eukaryota</taxon>
        <taxon>Sar</taxon>
        <taxon>Alveolata</taxon>
        <taxon>Apicomplexa</taxon>
        <taxon>Aconoidasida</taxon>
        <taxon>Haemosporida</taxon>
        <taxon>Plasmodiidae</taxon>
        <taxon>Plasmodium</taxon>
        <taxon>Plasmodium (Plasmodium)</taxon>
    </lineage>
</organism>
<accession>A0A1A8XCB7</accession>
<dbReference type="AlphaFoldDB" id="A0A1A8XCB7"/>
<dbReference type="Proteomes" id="UP000078597">
    <property type="component" value="Unassembled WGS sequence"/>
</dbReference>
<dbReference type="EMBL" id="FLQW01007084">
    <property type="protein sequence ID" value="SBT01502.1"/>
    <property type="molecule type" value="Genomic_DNA"/>
</dbReference>
<evidence type="ECO:0000313" key="2">
    <source>
        <dbReference type="Proteomes" id="UP000078597"/>
    </source>
</evidence>
<gene>
    <name evidence="1" type="ORF">PMALA_082040</name>
</gene>
<proteinExistence type="predicted"/>
<sequence length="341" mass="41531">MKFLRILIPSLYDKKSKFLTHYHTENILHDEESIIKKLKIYEHDIKNLNIQKQKKDRFKTIIEVHMEVLEEFRNEEWEHKKGEFLELCLEMFAEEEYRTYANLSNKQLIMQNSKSINDIEKQKILCNKWIKEHRNISEKLKKTVWFNYLKNEWKKEKASIKKSKEFKMNISNEIQKGSFSEKEKDLWKDWILKKRIHVEQYLEQEWFEGLTQELLNMLDECVNEDTNYNISILNMEELHKKENYEELYNYIKKKLLEKLCILVFMMVLEECKKEDFIENEVLLLDSYINDWTTEVNLGRKSDVTKEIIEFNGNALETTENRKIPAYTGEEGLRQEIEKWVE</sequence>
<protein>
    <submittedName>
        <fullName evidence="1">STP1 protein</fullName>
    </submittedName>
</protein>